<evidence type="ECO:0000256" key="2">
    <source>
        <dbReference type="SAM" id="MobiDB-lite"/>
    </source>
</evidence>
<evidence type="ECO:0000256" key="1">
    <source>
        <dbReference type="SAM" id="Coils"/>
    </source>
</evidence>
<protein>
    <submittedName>
        <fullName evidence="3">Uncharacterized protein</fullName>
    </submittedName>
</protein>
<feature type="region of interest" description="Disordered" evidence="2">
    <location>
        <begin position="1"/>
        <end position="59"/>
    </location>
</feature>
<keyword evidence="1" id="KW-0175">Coiled coil</keyword>
<feature type="coiled-coil region" evidence="1">
    <location>
        <begin position="103"/>
        <end position="141"/>
    </location>
</feature>
<dbReference type="Pfam" id="PF03004">
    <property type="entry name" value="Transposase_24"/>
    <property type="match status" value="1"/>
</dbReference>
<dbReference type="EMBL" id="JACEIK010004109">
    <property type="protein sequence ID" value="MCD9644241.1"/>
    <property type="molecule type" value="Genomic_DNA"/>
</dbReference>
<evidence type="ECO:0000313" key="4">
    <source>
        <dbReference type="Proteomes" id="UP000823775"/>
    </source>
</evidence>
<dbReference type="InterPro" id="IPR004252">
    <property type="entry name" value="Probable_transposase_24"/>
</dbReference>
<sequence length="155" mass="18002">MDEQTENGIEPTRTQIFILTHKKRKDGRPLDDDSSKEIDMINEKMRNSERSTNQPPRGVAWEGDVYSQLLENEKNGYVRGLGLGPTPSLLWGGRSFLGNIAAEDSSNEVIQKLEQEITELKEKQNEEMNLMRQNQEKMELDLFQIRQFMRKYAPN</sequence>
<reference evidence="3 4" key="1">
    <citation type="journal article" date="2021" name="BMC Genomics">
        <title>Datura genome reveals duplications of psychoactive alkaloid biosynthetic genes and high mutation rate following tissue culture.</title>
        <authorList>
            <person name="Rajewski A."/>
            <person name="Carter-House D."/>
            <person name="Stajich J."/>
            <person name="Litt A."/>
        </authorList>
    </citation>
    <scope>NUCLEOTIDE SEQUENCE [LARGE SCALE GENOMIC DNA]</scope>
    <source>
        <strain evidence="3">AR-01</strain>
    </source>
</reference>
<name>A0ABS8VBX0_DATST</name>
<accession>A0ABS8VBX0</accession>
<keyword evidence="4" id="KW-1185">Reference proteome</keyword>
<comment type="caution">
    <text evidence="3">The sequence shown here is derived from an EMBL/GenBank/DDBJ whole genome shotgun (WGS) entry which is preliminary data.</text>
</comment>
<dbReference type="Proteomes" id="UP000823775">
    <property type="component" value="Unassembled WGS sequence"/>
</dbReference>
<gene>
    <name evidence="3" type="ORF">HAX54_032389</name>
</gene>
<proteinExistence type="predicted"/>
<feature type="compositionally biased region" description="Basic and acidic residues" evidence="2">
    <location>
        <begin position="27"/>
        <end position="49"/>
    </location>
</feature>
<organism evidence="3 4">
    <name type="scientific">Datura stramonium</name>
    <name type="common">Jimsonweed</name>
    <name type="synonym">Common thornapple</name>
    <dbReference type="NCBI Taxonomy" id="4076"/>
    <lineage>
        <taxon>Eukaryota</taxon>
        <taxon>Viridiplantae</taxon>
        <taxon>Streptophyta</taxon>
        <taxon>Embryophyta</taxon>
        <taxon>Tracheophyta</taxon>
        <taxon>Spermatophyta</taxon>
        <taxon>Magnoliopsida</taxon>
        <taxon>eudicotyledons</taxon>
        <taxon>Gunneridae</taxon>
        <taxon>Pentapetalae</taxon>
        <taxon>asterids</taxon>
        <taxon>lamiids</taxon>
        <taxon>Solanales</taxon>
        <taxon>Solanaceae</taxon>
        <taxon>Solanoideae</taxon>
        <taxon>Datureae</taxon>
        <taxon>Datura</taxon>
    </lineage>
</organism>
<evidence type="ECO:0000313" key="3">
    <source>
        <dbReference type="EMBL" id="MCD9644241.1"/>
    </source>
</evidence>